<evidence type="ECO:0000256" key="1">
    <source>
        <dbReference type="SAM" id="Phobius"/>
    </source>
</evidence>
<feature type="transmembrane region" description="Helical" evidence="1">
    <location>
        <begin position="87"/>
        <end position="106"/>
    </location>
</feature>
<dbReference type="PANTHER" id="PTHR37309">
    <property type="entry name" value="SLR0284 PROTEIN"/>
    <property type="match status" value="1"/>
</dbReference>
<organism evidence="2 3">
    <name type="scientific">Candidatus Nomurabacteria bacterium RIFCSPHIGHO2_01_FULL_39_9</name>
    <dbReference type="NCBI Taxonomy" id="1801735"/>
    <lineage>
        <taxon>Bacteria</taxon>
        <taxon>Candidatus Nomuraibacteriota</taxon>
    </lineage>
</organism>
<dbReference type="PANTHER" id="PTHR37309:SF1">
    <property type="entry name" value="SLR0284 PROTEIN"/>
    <property type="match status" value="1"/>
</dbReference>
<keyword evidence="1" id="KW-0472">Membrane</keyword>
<accession>A0A1F6UV53</accession>
<keyword evidence="1" id="KW-0812">Transmembrane</keyword>
<dbReference type="STRING" id="1801735.A2645_00635"/>
<gene>
    <name evidence="2" type="ORF">A2645_00635</name>
</gene>
<dbReference type="AlphaFoldDB" id="A0A1F6UV53"/>
<comment type="caution">
    <text evidence="2">The sequence shown here is derived from an EMBL/GenBank/DDBJ whole genome shotgun (WGS) entry which is preliminary data.</text>
</comment>
<evidence type="ECO:0000313" key="3">
    <source>
        <dbReference type="Proteomes" id="UP000182253"/>
    </source>
</evidence>
<dbReference type="Proteomes" id="UP000182253">
    <property type="component" value="Unassembled WGS sequence"/>
</dbReference>
<evidence type="ECO:0008006" key="4">
    <source>
        <dbReference type="Google" id="ProtNLM"/>
    </source>
</evidence>
<dbReference type="Pfam" id="PF04020">
    <property type="entry name" value="Phage_holin_4_2"/>
    <property type="match status" value="1"/>
</dbReference>
<keyword evidence="1" id="KW-1133">Transmembrane helix</keyword>
<protein>
    <recommendedName>
        <fullName evidence="4">Phage holin family protein</fullName>
    </recommendedName>
</protein>
<proteinExistence type="predicted"/>
<dbReference type="EMBL" id="MFTL01000023">
    <property type="protein sequence ID" value="OGI61297.1"/>
    <property type="molecule type" value="Genomic_DNA"/>
</dbReference>
<dbReference type="InterPro" id="IPR007165">
    <property type="entry name" value="Phage_holin_4_2"/>
</dbReference>
<feature type="transmembrane region" description="Helical" evidence="1">
    <location>
        <begin position="28"/>
        <end position="46"/>
    </location>
</feature>
<evidence type="ECO:0000313" key="2">
    <source>
        <dbReference type="EMBL" id="OGI61297.1"/>
    </source>
</evidence>
<sequence>MKIILQWLILSAAVYGLAYFIPNIGISVWWIALLVGAALTVIDVIVKPIIKILTLPINLITLGLFSIALNVFFFWFPSKIISGFDVLTFQSAIIGAVIIWLVNWLFDLLKGK</sequence>
<name>A0A1F6UV53_9BACT</name>
<feature type="transmembrane region" description="Helical" evidence="1">
    <location>
        <begin position="53"/>
        <end position="75"/>
    </location>
</feature>
<reference evidence="2 3" key="1">
    <citation type="journal article" date="2016" name="Nat. Commun.">
        <title>Thousands of microbial genomes shed light on interconnected biogeochemical processes in an aquifer system.</title>
        <authorList>
            <person name="Anantharaman K."/>
            <person name="Brown C.T."/>
            <person name="Hug L.A."/>
            <person name="Sharon I."/>
            <person name="Castelle C.J."/>
            <person name="Probst A.J."/>
            <person name="Thomas B.C."/>
            <person name="Singh A."/>
            <person name="Wilkins M.J."/>
            <person name="Karaoz U."/>
            <person name="Brodie E.L."/>
            <person name="Williams K.H."/>
            <person name="Hubbard S.S."/>
            <person name="Banfield J.F."/>
        </authorList>
    </citation>
    <scope>NUCLEOTIDE SEQUENCE [LARGE SCALE GENOMIC DNA]</scope>
</reference>